<evidence type="ECO:0000256" key="3">
    <source>
        <dbReference type="ARBA" id="ARBA00004947"/>
    </source>
</evidence>
<feature type="domain" description="NAD-dependent epimerase/dehydratase" evidence="12">
    <location>
        <begin position="4"/>
        <end position="253"/>
    </location>
</feature>
<dbReference type="RefSeq" id="WP_007786897.1">
    <property type="nucleotide sequence ID" value="NZ_CM001441.1"/>
</dbReference>
<evidence type="ECO:0000313" key="13">
    <source>
        <dbReference type="EMBL" id="EHQ91806.1"/>
    </source>
</evidence>
<dbReference type="HOGENOM" id="CLU_007383_1_10_9"/>
<dbReference type="Gene3D" id="3.40.50.720">
    <property type="entry name" value="NAD(P)-binding Rossmann-like Domain"/>
    <property type="match status" value="1"/>
</dbReference>
<evidence type="ECO:0000256" key="10">
    <source>
        <dbReference type="ARBA" id="ARBA00023277"/>
    </source>
</evidence>
<dbReference type="OrthoDB" id="244102at2"/>
<gene>
    <name evidence="13" type="ORF">DesyoDRAFT_4863</name>
</gene>
<name>H5XZA0_9FIRM</name>
<accession>H5XZA0</accession>
<dbReference type="InterPro" id="IPR001509">
    <property type="entry name" value="Epimerase_deHydtase"/>
</dbReference>
<dbReference type="STRING" id="768710.DesyoDRAFT_4863"/>
<evidence type="ECO:0000256" key="9">
    <source>
        <dbReference type="ARBA" id="ARBA00023235"/>
    </source>
</evidence>
<comment type="similarity">
    <text evidence="4 11">Belongs to the NAD(P)-dependent epimerase/dehydratase family.</text>
</comment>
<dbReference type="Proteomes" id="UP000005104">
    <property type="component" value="Chromosome"/>
</dbReference>
<dbReference type="GO" id="GO:0033499">
    <property type="term" value="P:galactose catabolic process via UDP-galactose, Leloir pathway"/>
    <property type="evidence" value="ECO:0007669"/>
    <property type="project" value="TreeGrafter"/>
</dbReference>
<dbReference type="Gene3D" id="3.90.25.10">
    <property type="entry name" value="UDP-galactose 4-epimerase, domain 1"/>
    <property type="match status" value="1"/>
</dbReference>
<evidence type="ECO:0000256" key="2">
    <source>
        <dbReference type="ARBA" id="ARBA00001911"/>
    </source>
</evidence>
<dbReference type="EMBL" id="CM001441">
    <property type="protein sequence ID" value="EHQ91806.1"/>
    <property type="molecule type" value="Genomic_DNA"/>
</dbReference>
<evidence type="ECO:0000256" key="7">
    <source>
        <dbReference type="ARBA" id="ARBA00023027"/>
    </source>
</evidence>
<dbReference type="InterPro" id="IPR005886">
    <property type="entry name" value="UDP_G4E"/>
</dbReference>
<evidence type="ECO:0000256" key="11">
    <source>
        <dbReference type="RuleBase" id="RU366046"/>
    </source>
</evidence>
<dbReference type="InterPro" id="IPR036291">
    <property type="entry name" value="NAD(P)-bd_dom_sf"/>
</dbReference>
<sequence>MPTILVSGGAGYIGSHTVQALIERAFKVVVLDSLITGHRGAVPSQAIFYEGDISDAELIGRIVKDHQVEAVIHFAARSLVGESMLKPDLYFYENTAKSNGFISTLLRQGVNKIVFSSTAATYGVPEEMPISESAKTEPINPYGASKRMIEQSFYWLEQAYGLKWIALRYFNAAGASLDGSIGEDHTSETHLIPLVLKTALGQREAISVFGTDYSTPDGTCIRDYIHVVDLAEAHILALEALEKDLESGAYNVGTGKGYSVREVIDMAKKVTGLEIPVLDASRRVGDPDILVAKVEKIEKSLGWKAQHSDLKTIISTAWQWHKCHPLGYE</sequence>
<dbReference type="PANTHER" id="PTHR43725:SF53">
    <property type="entry name" value="UDP-ARABINOSE 4-EPIMERASE 1"/>
    <property type="match status" value="1"/>
</dbReference>
<keyword evidence="9 11" id="KW-0413">Isomerase</keyword>
<keyword evidence="8" id="KW-0299">Galactose metabolism</keyword>
<evidence type="ECO:0000256" key="1">
    <source>
        <dbReference type="ARBA" id="ARBA00000083"/>
    </source>
</evidence>
<dbReference type="CDD" id="cd05247">
    <property type="entry name" value="UDP_G4E_1_SDR_e"/>
    <property type="match status" value="1"/>
</dbReference>
<evidence type="ECO:0000259" key="12">
    <source>
        <dbReference type="Pfam" id="PF01370"/>
    </source>
</evidence>
<dbReference type="UniPathway" id="UPA00214"/>
<proteinExistence type="inferred from homology"/>
<dbReference type="GO" id="GO:0003978">
    <property type="term" value="F:UDP-glucose 4-epimerase activity"/>
    <property type="evidence" value="ECO:0007669"/>
    <property type="project" value="UniProtKB-UniRule"/>
</dbReference>
<dbReference type="eggNOG" id="COG1087">
    <property type="taxonomic scope" value="Bacteria"/>
</dbReference>
<evidence type="ECO:0000256" key="4">
    <source>
        <dbReference type="ARBA" id="ARBA00007637"/>
    </source>
</evidence>
<keyword evidence="14" id="KW-1185">Reference proteome</keyword>
<evidence type="ECO:0000256" key="8">
    <source>
        <dbReference type="ARBA" id="ARBA00023144"/>
    </source>
</evidence>
<keyword evidence="10 11" id="KW-0119">Carbohydrate metabolism</keyword>
<comment type="catalytic activity">
    <reaction evidence="1 11">
        <text>UDP-alpha-D-glucose = UDP-alpha-D-galactose</text>
        <dbReference type="Rhea" id="RHEA:22168"/>
        <dbReference type="ChEBI" id="CHEBI:58885"/>
        <dbReference type="ChEBI" id="CHEBI:66914"/>
        <dbReference type="EC" id="5.1.3.2"/>
    </reaction>
</comment>
<evidence type="ECO:0000313" key="14">
    <source>
        <dbReference type="Proteomes" id="UP000005104"/>
    </source>
</evidence>
<protein>
    <recommendedName>
        <fullName evidence="6 11">UDP-glucose 4-epimerase</fullName>
        <ecNumber evidence="5 11">5.1.3.2</ecNumber>
    </recommendedName>
</protein>
<comment type="pathway">
    <text evidence="3 11">Carbohydrate metabolism; galactose metabolism.</text>
</comment>
<dbReference type="NCBIfam" id="TIGR01179">
    <property type="entry name" value="galE"/>
    <property type="match status" value="1"/>
</dbReference>
<organism evidence="13 14">
    <name type="scientific">Desulfosporosinus youngiae DSM 17734</name>
    <dbReference type="NCBI Taxonomy" id="768710"/>
    <lineage>
        <taxon>Bacteria</taxon>
        <taxon>Bacillati</taxon>
        <taxon>Bacillota</taxon>
        <taxon>Clostridia</taxon>
        <taxon>Eubacteriales</taxon>
        <taxon>Desulfitobacteriaceae</taxon>
        <taxon>Desulfosporosinus</taxon>
    </lineage>
</organism>
<comment type="cofactor">
    <cofactor evidence="2 11">
        <name>NAD(+)</name>
        <dbReference type="ChEBI" id="CHEBI:57540"/>
    </cofactor>
</comment>
<reference evidence="13 14" key="1">
    <citation type="submission" date="2011-11" db="EMBL/GenBank/DDBJ databases">
        <title>The Noncontiguous Finished genome of Desulfosporosinus youngiae DSM 17734.</title>
        <authorList>
            <consortium name="US DOE Joint Genome Institute (JGI-PGF)"/>
            <person name="Lucas S."/>
            <person name="Han J."/>
            <person name="Lapidus A."/>
            <person name="Cheng J.-F."/>
            <person name="Goodwin L."/>
            <person name="Pitluck S."/>
            <person name="Peters L."/>
            <person name="Ovchinnikova G."/>
            <person name="Lu M."/>
            <person name="Land M.L."/>
            <person name="Hauser L."/>
            <person name="Pester M."/>
            <person name="Spring S."/>
            <person name="Ollivier B."/>
            <person name="Rattei T."/>
            <person name="Klenk H.-P."/>
            <person name="Wagner M."/>
            <person name="Loy A."/>
            <person name="Woyke T.J."/>
        </authorList>
    </citation>
    <scope>NUCLEOTIDE SEQUENCE [LARGE SCALE GENOMIC DNA]</scope>
    <source>
        <strain evidence="13 14">DSM 17734</strain>
    </source>
</reference>
<evidence type="ECO:0000256" key="5">
    <source>
        <dbReference type="ARBA" id="ARBA00013189"/>
    </source>
</evidence>
<dbReference type="PANTHER" id="PTHR43725">
    <property type="entry name" value="UDP-GLUCOSE 4-EPIMERASE"/>
    <property type="match status" value="1"/>
</dbReference>
<evidence type="ECO:0000256" key="6">
    <source>
        <dbReference type="ARBA" id="ARBA00018569"/>
    </source>
</evidence>
<dbReference type="EC" id="5.1.3.2" evidence="5 11"/>
<keyword evidence="7 11" id="KW-0520">NAD</keyword>
<comment type="subunit">
    <text evidence="11">Homodimer.</text>
</comment>
<dbReference type="Pfam" id="PF01370">
    <property type="entry name" value="Epimerase"/>
    <property type="match status" value="1"/>
</dbReference>
<dbReference type="AlphaFoldDB" id="H5XZA0"/>
<dbReference type="SUPFAM" id="SSF51735">
    <property type="entry name" value="NAD(P)-binding Rossmann-fold domains"/>
    <property type="match status" value="1"/>
</dbReference>